<dbReference type="Pfam" id="PF14022">
    <property type="entry name" value="DUF4238"/>
    <property type="match status" value="1"/>
</dbReference>
<protein>
    <recommendedName>
        <fullName evidence="2">DUF4238 domain-containing protein</fullName>
    </recommendedName>
</protein>
<reference evidence="1" key="1">
    <citation type="submission" date="2013-12" db="EMBL/GenBank/DDBJ databases">
        <title>A Varibaculum cambriense genome reconstructed from a premature infant gut community with otherwise low bacterial novelty that shifts toward anaerobic metabolism during the third week of life.</title>
        <authorList>
            <person name="Brown C.T."/>
            <person name="Sharon I."/>
            <person name="Thomas B.C."/>
            <person name="Castelle C.J."/>
            <person name="Morowitz M.J."/>
            <person name="Banfield J.F."/>
        </authorList>
    </citation>
    <scope>NUCLEOTIDE SEQUENCE</scope>
</reference>
<evidence type="ECO:0008006" key="2">
    <source>
        <dbReference type="Google" id="ProtNLM"/>
    </source>
</evidence>
<organism evidence="1">
    <name type="scientific">human gut metagenome</name>
    <dbReference type="NCBI Taxonomy" id="408170"/>
    <lineage>
        <taxon>unclassified sequences</taxon>
        <taxon>metagenomes</taxon>
        <taxon>organismal metagenomes</taxon>
    </lineage>
</organism>
<name>W1WDE6_9ZZZZ</name>
<dbReference type="InterPro" id="IPR025332">
    <property type="entry name" value="DUF4238"/>
</dbReference>
<gene>
    <name evidence="1" type="ORF">Q604_UNBc4C00160G0002</name>
</gene>
<proteinExistence type="predicted"/>
<comment type="caution">
    <text evidence="1">The sequence shown here is derived from an EMBL/GenBank/DDBJ whole genome shotgun (WGS) entry which is preliminary data.</text>
</comment>
<evidence type="ECO:0000313" key="1">
    <source>
        <dbReference type="EMBL" id="ETJ15946.1"/>
    </source>
</evidence>
<sequence length="313" mass="37419">MITKKQHYYPRGLLKHFANDRDMVHTFIVQTNKIREMNYSNVCMKHYAYESRDIVDNILERLLGNYESKACSIIDKIIKSFNENTTLNITKGDEEFLYKYMNLQYLRTDAGRINFISLFENLFSYVPRNKPIELKEIRSDENKNKIDKFNRIFKQDGILENYLNAQSPKNNFLNAQETMKYFLIGYKPKNMFFHIAVSPINLITSDNPVIATDNWKQIIMPISPFICIEFQDISINSSDNLIVQLSQDKARFLNEANINTANYYVISDKLIELKLNYYLYNRFINKTWDFKEPHFKTMKDIKYKWFHNNYDVH</sequence>
<dbReference type="EMBL" id="AZMM01018941">
    <property type="protein sequence ID" value="ETJ15946.1"/>
    <property type="molecule type" value="Genomic_DNA"/>
</dbReference>
<dbReference type="AlphaFoldDB" id="W1WDE6"/>
<accession>W1WDE6</accession>